<gene>
    <name evidence="7" type="ORF">BGE01nite_02130</name>
</gene>
<evidence type="ECO:0000313" key="7">
    <source>
        <dbReference type="EMBL" id="GEP40922.1"/>
    </source>
</evidence>
<accession>A0A512M2F4</accession>
<dbReference type="SUPFAM" id="SSF50022">
    <property type="entry name" value="ISP domain"/>
    <property type="match status" value="1"/>
</dbReference>
<dbReference type="EMBL" id="BKAG01000001">
    <property type="protein sequence ID" value="GEP40922.1"/>
    <property type="molecule type" value="Genomic_DNA"/>
</dbReference>
<dbReference type="GO" id="GO:0051537">
    <property type="term" value="F:2 iron, 2 sulfur cluster binding"/>
    <property type="evidence" value="ECO:0007669"/>
    <property type="project" value="UniProtKB-KW"/>
</dbReference>
<dbReference type="SUPFAM" id="SSF51971">
    <property type="entry name" value="Nucleotide-binding domain"/>
    <property type="match status" value="1"/>
</dbReference>
<dbReference type="CDD" id="cd03477">
    <property type="entry name" value="Rieske_YhfW_C"/>
    <property type="match status" value="1"/>
</dbReference>
<dbReference type="PRINTS" id="PR00162">
    <property type="entry name" value="RIESKE"/>
</dbReference>
<dbReference type="InterPro" id="IPR017941">
    <property type="entry name" value="Rieske_2Fe-2S"/>
</dbReference>
<dbReference type="Gene3D" id="2.102.10.10">
    <property type="entry name" value="Rieske [2Fe-2S] iron-sulphur domain"/>
    <property type="match status" value="1"/>
</dbReference>
<keyword evidence="3" id="KW-0408">Iron</keyword>
<dbReference type="PANTHER" id="PTHR13847">
    <property type="entry name" value="SARCOSINE DEHYDROGENASE-RELATED"/>
    <property type="match status" value="1"/>
</dbReference>
<name>A0A512M2F4_9BACT</name>
<sequence>MTQNQLMKHETIWKLPEPSAFQPLRHDVHTQALIIGGGITGVTAAYLLAKAGKSVLLLEKGALNAGETQFTTAHISYPTDARLKDLVKKFGHNHAEAIWDACQASAEQIRRNICQQEIDCDLRHVPGYLYTAEDANTEDETKHLKEDAELAQHMGFDATYEEHCPVTRRPAVRFSNLMKFHPTRYTTALAQAAAGMGTQICEESEATDFDPEKRLVRCNGHEITYEHIFIATHVPLQGGAGTLGAMLLQTKLAGYSTYAMHATLPPDSAPEALWWDTSDPYFYFRVDKTETGLQIIAGGQDHKTGQMEDTEKCYAALTAQILHAFPSAQLTQRWSGQVIETVDGLPYIGEYAEQFVATGYSGTGMTFGTLAAMMFADHVQGVANPWTDLFRIDRKELSSTWDYLKENKDYPFYLAKSMFAGEKRQPDELAKGEGAVLKHQGKKVAASRDQEGKLTVLSAICPHLGCVVAWNQADGTWDCPCHGSRFTTHGKVMAGPAESPLKPV</sequence>
<dbReference type="InterPro" id="IPR005805">
    <property type="entry name" value="Rieske_Fe-S_prot_C"/>
</dbReference>
<dbReference type="Pfam" id="PF01266">
    <property type="entry name" value="DAO"/>
    <property type="match status" value="1"/>
</dbReference>
<dbReference type="GO" id="GO:0005737">
    <property type="term" value="C:cytoplasm"/>
    <property type="evidence" value="ECO:0007669"/>
    <property type="project" value="TreeGrafter"/>
</dbReference>
<keyword evidence="5" id="KW-1015">Disulfide bond</keyword>
<evidence type="ECO:0000256" key="5">
    <source>
        <dbReference type="ARBA" id="ARBA00023157"/>
    </source>
</evidence>
<comment type="caution">
    <text evidence="7">The sequence shown here is derived from an EMBL/GenBank/DDBJ whole genome shotgun (WGS) entry which is preliminary data.</text>
</comment>
<evidence type="ECO:0000256" key="1">
    <source>
        <dbReference type="ARBA" id="ARBA00022714"/>
    </source>
</evidence>
<keyword evidence="1" id="KW-0001">2Fe-2S</keyword>
<evidence type="ECO:0000259" key="6">
    <source>
        <dbReference type="PROSITE" id="PS51296"/>
    </source>
</evidence>
<evidence type="ECO:0000313" key="8">
    <source>
        <dbReference type="Proteomes" id="UP000321577"/>
    </source>
</evidence>
<organism evidence="7 8">
    <name type="scientific">Brevifollis gellanilyticus</name>
    <dbReference type="NCBI Taxonomy" id="748831"/>
    <lineage>
        <taxon>Bacteria</taxon>
        <taxon>Pseudomonadati</taxon>
        <taxon>Verrucomicrobiota</taxon>
        <taxon>Verrucomicrobiia</taxon>
        <taxon>Verrucomicrobiales</taxon>
        <taxon>Verrucomicrobiaceae</taxon>
    </lineage>
</organism>
<dbReference type="Gene3D" id="3.30.9.10">
    <property type="entry name" value="D-Amino Acid Oxidase, subunit A, domain 2"/>
    <property type="match status" value="1"/>
</dbReference>
<dbReference type="InterPro" id="IPR038010">
    <property type="entry name" value="YhfW_C"/>
</dbReference>
<reference evidence="7 8" key="1">
    <citation type="submission" date="2019-07" db="EMBL/GenBank/DDBJ databases">
        <title>Whole genome shotgun sequence of Brevifollis gellanilyticus NBRC 108608.</title>
        <authorList>
            <person name="Hosoyama A."/>
            <person name="Uohara A."/>
            <person name="Ohji S."/>
            <person name="Ichikawa N."/>
        </authorList>
    </citation>
    <scope>NUCLEOTIDE SEQUENCE [LARGE SCALE GENOMIC DNA]</scope>
    <source>
        <strain evidence="7 8">NBRC 108608</strain>
    </source>
</reference>
<dbReference type="GO" id="GO:0016020">
    <property type="term" value="C:membrane"/>
    <property type="evidence" value="ECO:0007669"/>
    <property type="project" value="InterPro"/>
</dbReference>
<evidence type="ECO:0000256" key="4">
    <source>
        <dbReference type="ARBA" id="ARBA00023014"/>
    </source>
</evidence>
<keyword evidence="2" id="KW-0479">Metal-binding</keyword>
<proteinExistence type="predicted"/>
<dbReference type="AlphaFoldDB" id="A0A512M2F4"/>
<dbReference type="Pfam" id="PF00355">
    <property type="entry name" value="Rieske"/>
    <property type="match status" value="1"/>
</dbReference>
<dbReference type="InterPro" id="IPR006076">
    <property type="entry name" value="FAD-dep_OxRdtase"/>
</dbReference>
<dbReference type="InterPro" id="IPR036922">
    <property type="entry name" value="Rieske_2Fe-2S_sf"/>
</dbReference>
<evidence type="ECO:0000256" key="3">
    <source>
        <dbReference type="ARBA" id="ARBA00023004"/>
    </source>
</evidence>
<dbReference type="InterPro" id="IPR036188">
    <property type="entry name" value="FAD/NAD-bd_sf"/>
</dbReference>
<evidence type="ECO:0000256" key="2">
    <source>
        <dbReference type="ARBA" id="ARBA00022723"/>
    </source>
</evidence>
<dbReference type="PROSITE" id="PS51296">
    <property type="entry name" value="RIESKE"/>
    <property type="match status" value="1"/>
</dbReference>
<keyword evidence="8" id="KW-1185">Reference proteome</keyword>
<feature type="domain" description="Rieske" evidence="6">
    <location>
        <begin position="421"/>
        <end position="504"/>
    </location>
</feature>
<keyword evidence="4" id="KW-0411">Iron-sulfur</keyword>
<dbReference type="Proteomes" id="UP000321577">
    <property type="component" value="Unassembled WGS sequence"/>
</dbReference>
<dbReference type="GO" id="GO:0046872">
    <property type="term" value="F:metal ion binding"/>
    <property type="evidence" value="ECO:0007669"/>
    <property type="project" value="UniProtKB-KW"/>
</dbReference>
<dbReference type="Gene3D" id="3.50.50.60">
    <property type="entry name" value="FAD/NAD(P)-binding domain"/>
    <property type="match status" value="1"/>
</dbReference>
<dbReference type="PANTHER" id="PTHR13847:SF281">
    <property type="entry name" value="FAD DEPENDENT OXIDOREDUCTASE DOMAIN-CONTAINING PROTEIN"/>
    <property type="match status" value="1"/>
</dbReference>
<protein>
    <submittedName>
        <fullName evidence="7">Oxidoreductase</fullName>
    </submittedName>
</protein>